<comment type="caution">
    <text evidence="1">The sequence shown here is derived from an EMBL/GenBank/DDBJ whole genome shotgun (WGS) entry which is preliminary data.</text>
</comment>
<dbReference type="Proteomes" id="UP001159042">
    <property type="component" value="Unassembled WGS sequence"/>
</dbReference>
<evidence type="ECO:0000313" key="1">
    <source>
        <dbReference type="EMBL" id="KAJ8921353.1"/>
    </source>
</evidence>
<dbReference type="AlphaFoldDB" id="A0AAV8W3X1"/>
<name>A0AAV8W3X1_9CUCU</name>
<keyword evidence="2" id="KW-1185">Reference proteome</keyword>
<sequence>MVFIFFYWAPIVKNTVLLNNSPIIRLSKFTNKSGLLYQRGGDRLRNMAAIRSLTLKQFKK</sequence>
<proteinExistence type="predicted"/>
<organism evidence="1 2">
    <name type="scientific">Exocentrus adspersus</name>
    <dbReference type="NCBI Taxonomy" id="1586481"/>
    <lineage>
        <taxon>Eukaryota</taxon>
        <taxon>Metazoa</taxon>
        <taxon>Ecdysozoa</taxon>
        <taxon>Arthropoda</taxon>
        <taxon>Hexapoda</taxon>
        <taxon>Insecta</taxon>
        <taxon>Pterygota</taxon>
        <taxon>Neoptera</taxon>
        <taxon>Endopterygota</taxon>
        <taxon>Coleoptera</taxon>
        <taxon>Polyphaga</taxon>
        <taxon>Cucujiformia</taxon>
        <taxon>Chrysomeloidea</taxon>
        <taxon>Cerambycidae</taxon>
        <taxon>Lamiinae</taxon>
        <taxon>Acanthocinini</taxon>
        <taxon>Exocentrus</taxon>
    </lineage>
</organism>
<dbReference type="EMBL" id="JANEYG010000010">
    <property type="protein sequence ID" value="KAJ8921353.1"/>
    <property type="molecule type" value="Genomic_DNA"/>
</dbReference>
<reference evidence="1 2" key="1">
    <citation type="journal article" date="2023" name="Insect Mol. Biol.">
        <title>Genome sequencing provides insights into the evolution of gene families encoding plant cell wall-degrading enzymes in longhorned beetles.</title>
        <authorList>
            <person name="Shin N.R."/>
            <person name="Okamura Y."/>
            <person name="Kirsch R."/>
            <person name="Pauchet Y."/>
        </authorList>
    </citation>
    <scope>NUCLEOTIDE SEQUENCE [LARGE SCALE GENOMIC DNA]</scope>
    <source>
        <strain evidence="1">EAD_L_NR</strain>
    </source>
</reference>
<protein>
    <submittedName>
        <fullName evidence="1">Uncharacterized protein</fullName>
    </submittedName>
</protein>
<accession>A0AAV8W3X1</accession>
<gene>
    <name evidence="1" type="ORF">NQ315_002968</name>
</gene>
<evidence type="ECO:0000313" key="2">
    <source>
        <dbReference type="Proteomes" id="UP001159042"/>
    </source>
</evidence>